<sequence length="220" mass="24546">MEPPDRHKDDRKMRKIKKLTLGLALSLGLGSGAIVAHAQQGDSHWVSDDLSTFVRSGPTDGYRIVGTLNAGEPVTVLETSGDYTQIRAESGDVVWIQSDKLQTEPSLDERFPELKNKVGALSNELSDINESWEARVAAMTETLSVRQARIAELEQRNAQLDSQFTQTQQAVRELQARLSTQEQDLLMRYFMYGGGVAGAGLVIGLLVPHLPKRRKRDRWF</sequence>
<evidence type="ECO:0000313" key="11">
    <source>
        <dbReference type="Proteomes" id="UP000198654"/>
    </source>
</evidence>
<name>A0A1G9RC48_9GAMM</name>
<evidence type="ECO:0000313" key="10">
    <source>
        <dbReference type="EMBL" id="SDM19985.1"/>
    </source>
</evidence>
<dbReference type="PROSITE" id="PS51781">
    <property type="entry name" value="SH3B"/>
    <property type="match status" value="1"/>
</dbReference>
<evidence type="ECO:0000256" key="6">
    <source>
        <dbReference type="SAM" id="Coils"/>
    </source>
</evidence>
<dbReference type="Proteomes" id="UP000198654">
    <property type="component" value="Unassembled WGS sequence"/>
</dbReference>
<keyword evidence="5 7" id="KW-0472">Membrane</keyword>
<dbReference type="STRING" id="119000.SAMN05661010_03623"/>
<keyword evidence="6" id="KW-0175">Coiled coil</keyword>
<evidence type="ECO:0000256" key="5">
    <source>
        <dbReference type="ARBA" id="ARBA00023136"/>
    </source>
</evidence>
<evidence type="ECO:0000256" key="4">
    <source>
        <dbReference type="ARBA" id="ARBA00022989"/>
    </source>
</evidence>
<accession>A0A1G9RC48</accession>
<gene>
    <name evidence="10" type="ORF">SAMN05661010_03623</name>
</gene>
<keyword evidence="2 7" id="KW-0812">Transmembrane</keyword>
<feature type="domain" description="SH3b" evidence="9">
    <location>
        <begin position="41"/>
        <end position="105"/>
    </location>
</feature>
<protein>
    <submittedName>
        <fullName evidence="10">SH3 domain protein</fullName>
    </submittedName>
</protein>
<evidence type="ECO:0000256" key="3">
    <source>
        <dbReference type="ARBA" id="ARBA00022729"/>
    </source>
</evidence>
<comment type="subcellular location">
    <subcellularLocation>
        <location evidence="1">Membrane</location>
        <topology evidence="1">Single-pass membrane protein</topology>
    </subcellularLocation>
</comment>
<evidence type="ECO:0000256" key="7">
    <source>
        <dbReference type="SAM" id="Phobius"/>
    </source>
</evidence>
<feature type="signal peptide" evidence="8">
    <location>
        <begin position="1"/>
        <end position="38"/>
    </location>
</feature>
<evidence type="ECO:0000259" key="9">
    <source>
        <dbReference type="PROSITE" id="PS51781"/>
    </source>
</evidence>
<feature type="chain" id="PRO_5011546609" evidence="8">
    <location>
        <begin position="39"/>
        <end position="220"/>
    </location>
</feature>
<dbReference type="Pfam" id="PF08239">
    <property type="entry name" value="SH3_3"/>
    <property type="match status" value="1"/>
</dbReference>
<keyword evidence="11" id="KW-1185">Reference proteome</keyword>
<dbReference type="InterPro" id="IPR016476">
    <property type="entry name" value="SH3_dom_pro"/>
</dbReference>
<evidence type="ECO:0000256" key="1">
    <source>
        <dbReference type="ARBA" id="ARBA00004167"/>
    </source>
</evidence>
<organism evidence="10 11">
    <name type="scientific">Modicisalibacter muralis</name>
    <dbReference type="NCBI Taxonomy" id="119000"/>
    <lineage>
        <taxon>Bacteria</taxon>
        <taxon>Pseudomonadati</taxon>
        <taxon>Pseudomonadota</taxon>
        <taxon>Gammaproteobacteria</taxon>
        <taxon>Oceanospirillales</taxon>
        <taxon>Halomonadaceae</taxon>
        <taxon>Modicisalibacter</taxon>
    </lineage>
</organism>
<evidence type="ECO:0000256" key="8">
    <source>
        <dbReference type="SAM" id="SignalP"/>
    </source>
</evidence>
<dbReference type="AlphaFoldDB" id="A0A1G9RC48"/>
<dbReference type="NCBIfam" id="TIGR04211">
    <property type="entry name" value="SH3_and_anchor"/>
    <property type="match status" value="1"/>
</dbReference>
<dbReference type="SMART" id="SM00287">
    <property type="entry name" value="SH3b"/>
    <property type="match status" value="1"/>
</dbReference>
<reference evidence="10 11" key="1">
    <citation type="submission" date="2016-10" db="EMBL/GenBank/DDBJ databases">
        <authorList>
            <person name="de Groot N.N."/>
        </authorList>
    </citation>
    <scope>NUCLEOTIDE SEQUENCE [LARGE SCALE GENOMIC DNA]</scope>
    <source>
        <strain evidence="10 11">DSM 14789</strain>
    </source>
</reference>
<keyword evidence="4 7" id="KW-1133">Transmembrane helix</keyword>
<keyword evidence="3 8" id="KW-0732">Signal</keyword>
<feature type="coiled-coil region" evidence="6">
    <location>
        <begin position="143"/>
        <end position="184"/>
    </location>
</feature>
<evidence type="ECO:0000256" key="2">
    <source>
        <dbReference type="ARBA" id="ARBA00022692"/>
    </source>
</evidence>
<dbReference type="PIRSF" id="PIRSF006158">
    <property type="entry name" value="UCP006158_SH3"/>
    <property type="match status" value="1"/>
</dbReference>
<dbReference type="InterPro" id="IPR003646">
    <property type="entry name" value="SH3-like_bac-type"/>
</dbReference>
<dbReference type="GO" id="GO:0016020">
    <property type="term" value="C:membrane"/>
    <property type="evidence" value="ECO:0007669"/>
    <property type="project" value="UniProtKB-SubCell"/>
</dbReference>
<proteinExistence type="predicted"/>
<feature type="transmembrane region" description="Helical" evidence="7">
    <location>
        <begin position="189"/>
        <end position="210"/>
    </location>
</feature>
<dbReference type="Gene3D" id="2.30.30.40">
    <property type="entry name" value="SH3 Domains"/>
    <property type="match status" value="1"/>
</dbReference>
<dbReference type="EMBL" id="FNGI01000014">
    <property type="protein sequence ID" value="SDM19985.1"/>
    <property type="molecule type" value="Genomic_DNA"/>
</dbReference>